<dbReference type="InterPro" id="IPR043766">
    <property type="entry name" value="BfmA-like"/>
</dbReference>
<organism evidence="1 2">
    <name type="scientific">Belliella filtrata</name>
    <dbReference type="NCBI Taxonomy" id="2923435"/>
    <lineage>
        <taxon>Bacteria</taxon>
        <taxon>Pseudomonadati</taxon>
        <taxon>Bacteroidota</taxon>
        <taxon>Cytophagia</taxon>
        <taxon>Cytophagales</taxon>
        <taxon>Cyclobacteriaceae</taxon>
        <taxon>Belliella</taxon>
    </lineage>
</organism>
<evidence type="ECO:0000313" key="1">
    <source>
        <dbReference type="EMBL" id="MCH7409932.1"/>
    </source>
</evidence>
<sequence length="275" mass="32763">MYIDFGDKKDQSNRGSCAEKVQYLEKENEGKSDSEKRCFFSQTMDHIEPIRVEAHIDSNHKKFKKTEAKFYMLIICPSQKELMHINCSEEKLKKYTRAYMDSYAKNFGRGLTGDDLVYYAKIEEDRVDKKTKQKKPGLNFHVHILVSRMDREKRYSLSPWTNHINTETGPIKGGFHRNVSRQQSQEIFDNLFGYQRGFEETFEYQNQVKKELNNDRIQRESQPKEQINPIPNVKLEQQLFFNILFPIPSTEWIYEFDDQEQILKKKKKINRGMSM</sequence>
<accession>A0ABS9V0K8</accession>
<keyword evidence="2" id="KW-1185">Reference proteome</keyword>
<dbReference type="EMBL" id="JAKZGP010000026">
    <property type="protein sequence ID" value="MCH7409932.1"/>
    <property type="molecule type" value="Genomic_DNA"/>
</dbReference>
<dbReference type="Pfam" id="PF18976">
    <property type="entry name" value="DUF5712"/>
    <property type="match status" value="1"/>
</dbReference>
<reference evidence="1" key="1">
    <citation type="submission" date="2022-03" db="EMBL/GenBank/DDBJ databases">
        <title>De novo assembled genomes of Belliella spp. (Cyclobacteriaceae) strains.</title>
        <authorList>
            <person name="Szabo A."/>
            <person name="Korponai K."/>
            <person name="Felfoldi T."/>
        </authorList>
    </citation>
    <scope>NUCLEOTIDE SEQUENCE</scope>
    <source>
        <strain evidence="1">DSM 111904</strain>
    </source>
</reference>
<evidence type="ECO:0000313" key="2">
    <source>
        <dbReference type="Proteomes" id="UP001165489"/>
    </source>
</evidence>
<dbReference type="Proteomes" id="UP001165489">
    <property type="component" value="Unassembled WGS sequence"/>
</dbReference>
<dbReference type="RefSeq" id="WP_241348302.1">
    <property type="nucleotide sequence ID" value="NZ_JAKZGP010000026.1"/>
</dbReference>
<proteinExistence type="predicted"/>
<protein>
    <submittedName>
        <fullName evidence="1">DUF5712 family protein</fullName>
    </submittedName>
</protein>
<name>A0ABS9V0K8_9BACT</name>
<comment type="caution">
    <text evidence="1">The sequence shown here is derived from an EMBL/GenBank/DDBJ whole genome shotgun (WGS) entry which is preliminary data.</text>
</comment>
<gene>
    <name evidence="1" type="ORF">MM239_11050</name>
</gene>